<dbReference type="GO" id="GO:0020037">
    <property type="term" value="F:heme binding"/>
    <property type="evidence" value="ECO:0007669"/>
    <property type="project" value="InterPro"/>
</dbReference>
<evidence type="ECO:0000259" key="13">
    <source>
        <dbReference type="PROSITE" id="PS50011"/>
    </source>
</evidence>
<evidence type="ECO:0000256" key="9">
    <source>
        <dbReference type="ARBA" id="ARBA00023004"/>
    </source>
</evidence>
<name>A0AAE1FAM3_PETCI</name>
<feature type="compositionally biased region" description="Polar residues" evidence="12">
    <location>
        <begin position="1944"/>
        <end position="1963"/>
    </location>
</feature>
<organism evidence="14 15">
    <name type="scientific">Petrolisthes cinctipes</name>
    <name type="common">Flat porcelain crab</name>
    <dbReference type="NCBI Taxonomy" id="88211"/>
    <lineage>
        <taxon>Eukaryota</taxon>
        <taxon>Metazoa</taxon>
        <taxon>Ecdysozoa</taxon>
        <taxon>Arthropoda</taxon>
        <taxon>Crustacea</taxon>
        <taxon>Multicrustacea</taxon>
        <taxon>Malacostraca</taxon>
        <taxon>Eumalacostraca</taxon>
        <taxon>Eucarida</taxon>
        <taxon>Decapoda</taxon>
        <taxon>Pleocyemata</taxon>
        <taxon>Anomura</taxon>
        <taxon>Galatheoidea</taxon>
        <taxon>Porcellanidae</taxon>
        <taxon>Petrolisthes</taxon>
    </lineage>
</organism>
<feature type="compositionally biased region" description="Basic residues" evidence="12">
    <location>
        <begin position="2511"/>
        <end position="2520"/>
    </location>
</feature>
<comment type="cofactor">
    <cofactor evidence="1 11">
        <name>heme</name>
        <dbReference type="ChEBI" id="CHEBI:30413"/>
    </cofactor>
</comment>
<dbReference type="InterPro" id="IPR001128">
    <property type="entry name" value="Cyt_P450"/>
</dbReference>
<feature type="compositionally biased region" description="Basic and acidic residues" evidence="12">
    <location>
        <begin position="2346"/>
        <end position="2356"/>
    </location>
</feature>
<keyword evidence="15" id="KW-1185">Reference proteome</keyword>
<feature type="region of interest" description="Disordered" evidence="12">
    <location>
        <begin position="1629"/>
        <end position="1666"/>
    </location>
</feature>
<feature type="compositionally biased region" description="Low complexity" evidence="12">
    <location>
        <begin position="1638"/>
        <end position="1650"/>
    </location>
</feature>
<feature type="region of interest" description="Disordered" evidence="12">
    <location>
        <begin position="2020"/>
        <end position="2051"/>
    </location>
</feature>
<dbReference type="InterPro" id="IPR036322">
    <property type="entry name" value="WD40_repeat_dom_sf"/>
</dbReference>
<keyword evidence="5 11" id="KW-0349">Heme</keyword>
<dbReference type="PROSITE" id="PS50011">
    <property type="entry name" value="PROTEIN_KINASE_DOM"/>
    <property type="match status" value="1"/>
</dbReference>
<dbReference type="Pfam" id="PF21034">
    <property type="entry name" value="BCAS3_WD40"/>
    <property type="match status" value="1"/>
</dbReference>
<dbReference type="GO" id="GO:0005524">
    <property type="term" value="F:ATP binding"/>
    <property type="evidence" value="ECO:0007669"/>
    <property type="project" value="InterPro"/>
</dbReference>
<evidence type="ECO:0000256" key="11">
    <source>
        <dbReference type="PIRSR" id="PIRSR602401-1"/>
    </source>
</evidence>
<feature type="region of interest" description="Disordered" evidence="12">
    <location>
        <begin position="1459"/>
        <end position="1480"/>
    </location>
</feature>
<dbReference type="FunFam" id="1.10.630.10:FF:000182">
    <property type="entry name" value="Cytochrome P450 3A4"/>
    <property type="match status" value="1"/>
</dbReference>
<keyword evidence="7" id="KW-0256">Endoplasmic reticulum</keyword>
<dbReference type="InterPro" id="IPR004119">
    <property type="entry name" value="EcKL"/>
</dbReference>
<feature type="compositionally biased region" description="Low complexity" evidence="12">
    <location>
        <begin position="1980"/>
        <end position="1992"/>
    </location>
</feature>
<dbReference type="GO" id="GO:0016705">
    <property type="term" value="F:oxidoreductase activity, acting on paired donors, with incorporation or reduction of molecular oxygen"/>
    <property type="evidence" value="ECO:0007669"/>
    <property type="project" value="InterPro"/>
</dbReference>
<accession>A0AAE1FAM3</accession>
<evidence type="ECO:0000256" key="4">
    <source>
        <dbReference type="ARBA" id="ARBA00010617"/>
    </source>
</evidence>
<dbReference type="SUPFAM" id="SSF50978">
    <property type="entry name" value="WD40 repeat-like"/>
    <property type="match status" value="1"/>
</dbReference>
<keyword evidence="8" id="KW-0560">Oxidoreductase</keyword>
<comment type="caution">
    <text evidence="14">The sequence shown here is derived from an EMBL/GenBank/DDBJ whole genome shotgun (WGS) entry which is preliminary data.</text>
</comment>
<dbReference type="PRINTS" id="PR00463">
    <property type="entry name" value="EP450I"/>
</dbReference>
<feature type="compositionally biased region" description="Low complexity" evidence="12">
    <location>
        <begin position="2150"/>
        <end position="2194"/>
    </location>
</feature>
<evidence type="ECO:0000256" key="7">
    <source>
        <dbReference type="ARBA" id="ARBA00022848"/>
    </source>
</evidence>
<dbReference type="Pfam" id="PF00067">
    <property type="entry name" value="p450"/>
    <property type="match status" value="1"/>
</dbReference>
<feature type="compositionally biased region" description="Basic and acidic residues" evidence="12">
    <location>
        <begin position="2026"/>
        <end position="2050"/>
    </location>
</feature>
<proteinExistence type="inferred from homology"/>
<dbReference type="SUPFAM" id="SSF56112">
    <property type="entry name" value="Protein kinase-like (PK-like)"/>
    <property type="match status" value="2"/>
</dbReference>
<feature type="binding site" description="axial binding residue" evidence="11">
    <location>
        <position position="533"/>
    </location>
    <ligand>
        <name>heme</name>
        <dbReference type="ChEBI" id="CHEBI:30413"/>
    </ligand>
    <ligandPart>
        <name>Fe</name>
        <dbReference type="ChEBI" id="CHEBI:18248"/>
    </ligandPart>
</feature>
<dbReference type="GO" id="GO:0005506">
    <property type="term" value="F:iron ion binding"/>
    <property type="evidence" value="ECO:0007669"/>
    <property type="project" value="InterPro"/>
</dbReference>
<dbReference type="InterPro" id="IPR045142">
    <property type="entry name" value="BCAS3-like"/>
</dbReference>
<feature type="region of interest" description="Disordered" evidence="12">
    <location>
        <begin position="2075"/>
        <end position="2228"/>
    </location>
</feature>
<feature type="compositionally biased region" description="Low complexity" evidence="12">
    <location>
        <begin position="1528"/>
        <end position="1546"/>
    </location>
</feature>
<dbReference type="GO" id="GO:0042594">
    <property type="term" value="P:response to starvation"/>
    <property type="evidence" value="ECO:0007669"/>
    <property type="project" value="TreeGrafter"/>
</dbReference>
<dbReference type="Gene3D" id="1.10.510.10">
    <property type="entry name" value="Transferase(Phosphotransferase) domain 1"/>
    <property type="match status" value="1"/>
</dbReference>
<dbReference type="Pfam" id="PF02958">
    <property type="entry name" value="EcKL"/>
    <property type="match status" value="1"/>
</dbReference>
<dbReference type="PRINTS" id="PR00385">
    <property type="entry name" value="P450"/>
</dbReference>
<feature type="compositionally biased region" description="Polar residues" evidence="12">
    <location>
        <begin position="2102"/>
        <end position="2119"/>
    </location>
</feature>
<dbReference type="CDD" id="cd11056">
    <property type="entry name" value="CYP6-like"/>
    <property type="match status" value="1"/>
</dbReference>
<dbReference type="GO" id="GO:0006914">
    <property type="term" value="P:autophagy"/>
    <property type="evidence" value="ECO:0007669"/>
    <property type="project" value="InterPro"/>
</dbReference>
<comment type="similarity">
    <text evidence="4">Belongs to the cytochrome P450 family.</text>
</comment>
<dbReference type="InterPro" id="IPR036396">
    <property type="entry name" value="Cyt_P450_sf"/>
</dbReference>
<evidence type="ECO:0000313" key="15">
    <source>
        <dbReference type="Proteomes" id="UP001286313"/>
    </source>
</evidence>
<dbReference type="InterPro" id="IPR002401">
    <property type="entry name" value="Cyt_P450_E_grp-I"/>
</dbReference>
<feature type="region of interest" description="Disordered" evidence="12">
    <location>
        <begin position="1727"/>
        <end position="1783"/>
    </location>
</feature>
<evidence type="ECO:0000256" key="8">
    <source>
        <dbReference type="ARBA" id="ARBA00023002"/>
    </source>
</evidence>
<feature type="region of interest" description="Disordered" evidence="12">
    <location>
        <begin position="1922"/>
        <end position="1992"/>
    </location>
</feature>
<dbReference type="EMBL" id="JAWQEG010002738">
    <property type="protein sequence ID" value="KAK3869990.1"/>
    <property type="molecule type" value="Genomic_DNA"/>
</dbReference>
<protein>
    <recommendedName>
        <fullName evidence="13">Protein kinase domain-containing protein</fullName>
    </recommendedName>
</protein>
<feature type="domain" description="Protein kinase" evidence="13">
    <location>
        <begin position="1"/>
        <end position="88"/>
    </location>
</feature>
<sequence>MYQAPEVLRGEVGSGASDVFSLGVTIWQLLTRTCPFANLHPHVVIYQVSRGQSCGHISAALHQLLLTTPPLHQRRHHYTNYSSQHQYYTNVDPTTPTTPRNTTILHQRQLQHHYNYYSQHHYTYSSQHHHYTNVDLHTTTPTPHNTTTPTSTSTLQQPLLATPLQLLLATTPQQLLLATPLQQLLTSLVRPAITPEKDNISGQAIGNAMGEEWKILRAILSPTFSSGKVKRMFPLVCQNADTLVTSCLHEASKNPALDMKNMFGRFTMDTIASCAFGIDCSSFLKEKPEFVQMAETVFRTSFSGLVKLFIRMSFPRIARALGISRDGPDVDFFRIVVEETIRTRKESGQCRGDFLDHLLEKRHQNNTPTTEKGKTVLSHEVVLAQCVTSISVGFDTVSSTLYFVSHLLAQHPDQQHRLRQELEALVEEEGQLTYQGIMDAKFLEACINESLRLYPPTMVTARICTKPYQIPGTRIRLRVGDEVIYNIHAVQRDSRFWQHPDKFQPDRFLPHIIINNPITPGSFLPFLMGPRNCIAMRFALMKVKVALSKLLLKSEFKLSPGHENIKMKNWSIVATPATSKRDPLTFITDHHVKSALRKDKGDEAQLLTWNINHFTDNNTTIVTSVVVDYLLGSNTHHTTYIIKLNPCITGFRGSFTSVLFEKEVNFYEEILPELNDMLKTAGQEALRMPELIHFSKEEGNEFLFLKDLRSRGFRLFDKYEGQDEAHIRLVLKELSRLHASSFLLQAKASDFHLTERYPSLDKDWIKCTDEEKEKLIKMLSRNYINAAVILKCCKRDTAAAWVERNVSNCVDLFQEQVTRIPPFEVICHGDIWNDNMLFRYNNDGHPVEVMLIDHQATRVASPITDLINFLYISVKGHIRRPNVDNFLWDYYTIFSSVVQAGKVAMPFTWSELKQEFRNRMIFGLLWCLMFAPFFLGKGINVPNAEDFLNENSKEKMEAWRESMTEEILRDNPTLEQFFLATVDEMLEAGLVDGAPNMSSNMSGESGRSSRPCVGQQVRPEPVVEKTFVESVAGFINEVAPQTYSNPSHYEGKETIIWVKFDYCDINDLARFRDKIEVNGNSPPLLLIVGYTCGVQAWVIPVNGEAMEVLSWRQGAVRTLKILPSPSTSATTVDHYSLKRPIIALCDTAGPGPHFCSVSFISLKTGEQVKIIKFKHPVHDIEANKNVVVIIFSEKLAVFDAATLEDTFTVTTCYPCPGPSVNPIALGDRWLAYADRRLVPLHQSCAGMVPEGTTSYKAKVFDAAKSLTKGLKELSESVASNLMGQRGGSSSITTTTTTQQSPPTTTTNIPTPGIVTIIDTQGVEGGELNLSSSSSSDSGIVAHFCSHQGAPVVALAFDPTGMLLLTADKLGHNFHLFRLQPHPLSSAQSAVHHLYTLHRGDTTAKVTDISFSLDSRWVAVSTHRGTTHVFPITPYGGNIGVRTHTSTCVVNRLSRFHRSAGLDDTPSSGRNSPVLSASPGSSKFGFEVSPTLAYPNPRYPPYPSPTVVRPLVQLRQPILHSLLGTMGTGPSPSRSPPSGKSPRSPSGDDIIKVASVFGSARGWVAGSPTVARDKQRRTMDSLFVMAYHGNLLEYQLEPSPAPSLPQEKITEDSPIQLQVHASAQWSLVRESTSSELRPPLDLTSPLLAPLSPTRPPSLSPAHSLDHDDPEERWMAQVEIHTHAGPHRRLWMGPQFSFKTIPGVTYSTTGGGGCGGGGGGGYYDTSAISAASPLDHPPPRSSPVNMPGSGGANVLIEAGSLTGSHDQSPRLLERNSGDSDSFDPETMMTQLRHDLADAMMDSQHPATHTHTGGGGGCRGWPGAPSRECGLDMTDVMDISCDPPGPSHHHVGDDEIQAVTQVPVTPPSTSARASPHTPSLDDTPPRVLTSSTEELSTTLCPGARHTTNTNTNVSDSVWVPIERPTQHNKSSSAFSPEFVELDRPPSQGHTNTHTQRLSPKVCQSSAERLMPASGRRTHDATTHTRQQTPSTATTTTAAACVVITSSSTHNNNNKSECMIELGSSLGSDSEEKGDSKYKKEQDRDDNNEGDDRTAGNVWRKCVVSSEIPQMYPSLVSKSAMMSASDHESSESHGRLVSSRSKAKQPPSTTGSEDDLWTTTATSDGRKDKRKKKKKNRTSMSQQQGDEEEECESKLQQQQQSQQVVDISTTLTTTTSSNNTPNTQLSSSSLSSQQHPSTDTQHFSTLPLSTQHHNTTTTHTQHSSSSLSTQSKHLTDDNICISNYYERPSQKSDLLSHKSDLLSHKSDPLSHKAEPQQLEMDVDVDYFHAAEEYQEPPPLEERVEELDDLQHQECFLEPQVEELDFEEAREMVVQTLEDFELHPEEEDEEKGEREKKKVETLDEDTSVSGDAMLRSLHDDNDLARALEEAYSSDDNAPTRPLPRPRPRTHSRTRTQSRTRTSEMFPFKDDTSEDEGQSRQQQQKYKGDVGEVLGSGGSGGGGVRRRGVGVGTGTGDETSETSGDDRGESSTDDRRTTTSESDVGASPNPRTTSANKAKKKKKKKR</sequence>
<dbReference type="InterPro" id="IPR000719">
    <property type="entry name" value="Prot_kinase_dom"/>
</dbReference>
<dbReference type="Proteomes" id="UP001286313">
    <property type="component" value="Unassembled WGS sequence"/>
</dbReference>
<evidence type="ECO:0000256" key="12">
    <source>
        <dbReference type="SAM" id="MobiDB-lite"/>
    </source>
</evidence>
<feature type="compositionally biased region" description="Basic residues" evidence="12">
    <location>
        <begin position="2398"/>
        <end position="2412"/>
    </location>
</feature>
<dbReference type="GO" id="GO:0005789">
    <property type="term" value="C:endoplasmic reticulum membrane"/>
    <property type="evidence" value="ECO:0007669"/>
    <property type="project" value="UniProtKB-SubCell"/>
</dbReference>
<reference evidence="14" key="1">
    <citation type="submission" date="2023-10" db="EMBL/GenBank/DDBJ databases">
        <title>Genome assemblies of two species of porcelain crab, Petrolisthes cinctipes and Petrolisthes manimaculis (Anomura: Porcellanidae).</title>
        <authorList>
            <person name="Angst P."/>
        </authorList>
    </citation>
    <scope>NUCLEOTIDE SEQUENCE</scope>
    <source>
        <strain evidence="14">PB745_01</strain>
        <tissue evidence="14">Gill</tissue>
    </source>
</reference>
<feature type="region of interest" description="Disordered" evidence="12">
    <location>
        <begin position="1281"/>
        <end position="1310"/>
    </location>
</feature>
<evidence type="ECO:0000256" key="1">
    <source>
        <dbReference type="ARBA" id="ARBA00001971"/>
    </source>
</evidence>
<dbReference type="GO" id="GO:0004672">
    <property type="term" value="F:protein kinase activity"/>
    <property type="evidence" value="ECO:0007669"/>
    <property type="project" value="InterPro"/>
</dbReference>
<dbReference type="Gene3D" id="3.90.1200.10">
    <property type="match status" value="1"/>
</dbReference>
<evidence type="ECO:0000256" key="6">
    <source>
        <dbReference type="ARBA" id="ARBA00022723"/>
    </source>
</evidence>
<feature type="compositionally biased region" description="Low complexity" evidence="12">
    <location>
        <begin position="2204"/>
        <end position="2228"/>
    </location>
</feature>
<feature type="compositionally biased region" description="Basic and acidic residues" evidence="12">
    <location>
        <begin position="2371"/>
        <end position="2383"/>
    </location>
</feature>
<dbReference type="SMART" id="SM00587">
    <property type="entry name" value="CHK"/>
    <property type="match status" value="1"/>
</dbReference>
<comment type="subcellular location">
    <subcellularLocation>
        <location evidence="3">Endoplasmic reticulum membrane</location>
        <topology evidence="3">Peripheral membrane protein</topology>
    </subcellularLocation>
    <subcellularLocation>
        <location evidence="2">Microsome membrane</location>
        <topology evidence="2">Peripheral membrane protein</topology>
    </subcellularLocation>
</comment>
<dbReference type="Gene3D" id="1.10.630.10">
    <property type="entry name" value="Cytochrome P450"/>
    <property type="match status" value="1"/>
</dbReference>
<feature type="compositionally biased region" description="Basic and acidic residues" evidence="12">
    <location>
        <begin position="2081"/>
        <end position="2090"/>
    </location>
</feature>
<dbReference type="InterPro" id="IPR015897">
    <property type="entry name" value="CHK_kinase-like"/>
</dbReference>
<feature type="compositionally biased region" description="Basic residues" evidence="12">
    <location>
        <begin position="2124"/>
        <end position="2133"/>
    </location>
</feature>
<evidence type="ECO:0000256" key="5">
    <source>
        <dbReference type="ARBA" id="ARBA00022617"/>
    </source>
</evidence>
<feature type="compositionally biased region" description="Basic and acidic residues" evidence="12">
    <location>
        <begin position="1765"/>
        <end position="1775"/>
    </location>
</feature>
<feature type="compositionally biased region" description="Gly residues" evidence="12">
    <location>
        <begin position="2448"/>
        <end position="2469"/>
    </location>
</feature>
<gene>
    <name evidence="14" type="ORF">Pcinc_024733</name>
</gene>
<feature type="region of interest" description="Disordered" evidence="12">
    <location>
        <begin position="1521"/>
        <end position="1548"/>
    </location>
</feature>
<dbReference type="SUPFAM" id="SSF48264">
    <property type="entry name" value="Cytochrome P450"/>
    <property type="match status" value="1"/>
</dbReference>
<dbReference type="GO" id="GO:0004497">
    <property type="term" value="F:monooxygenase activity"/>
    <property type="evidence" value="ECO:0007669"/>
    <property type="project" value="UniProtKB-KW"/>
</dbReference>
<dbReference type="PANTHER" id="PTHR13268:SF0">
    <property type="entry name" value="BCAS3 MICROTUBULE ASSOCIATED CELL MIGRATION FACTOR"/>
    <property type="match status" value="1"/>
</dbReference>
<evidence type="ECO:0000313" key="14">
    <source>
        <dbReference type="EMBL" id="KAK3869990.1"/>
    </source>
</evidence>
<evidence type="ECO:0000256" key="10">
    <source>
        <dbReference type="ARBA" id="ARBA00023033"/>
    </source>
</evidence>
<dbReference type="InterPro" id="IPR011009">
    <property type="entry name" value="Kinase-like_dom_sf"/>
</dbReference>
<dbReference type="PANTHER" id="PTHR13268">
    <property type="entry name" value="BREAST CARCINOMA AMPLIFIED SEQUENCE 3"/>
    <property type="match status" value="1"/>
</dbReference>
<keyword evidence="9 11" id="KW-0408">Iron</keyword>
<feature type="region of interest" description="Disordered" evidence="12">
    <location>
        <begin position="1861"/>
        <end position="1885"/>
    </location>
</feature>
<keyword evidence="6 11" id="KW-0479">Metal-binding</keyword>
<feature type="compositionally biased region" description="Basic and acidic residues" evidence="12">
    <location>
        <begin position="2478"/>
        <end position="2492"/>
    </location>
</feature>
<keyword evidence="7" id="KW-0492">Microsome</keyword>
<evidence type="ECO:0000256" key="3">
    <source>
        <dbReference type="ARBA" id="ARBA00004406"/>
    </source>
</evidence>
<feature type="compositionally biased region" description="Polar residues" evidence="12">
    <location>
        <begin position="1464"/>
        <end position="1480"/>
    </location>
</feature>
<feature type="region of interest" description="Disordered" evidence="12">
    <location>
        <begin position="2330"/>
        <end position="2520"/>
    </location>
</feature>
<feature type="compositionally biased region" description="Low complexity" evidence="12">
    <location>
        <begin position="1287"/>
        <end position="1310"/>
    </location>
</feature>
<keyword evidence="10" id="KW-0503">Monooxygenase</keyword>
<dbReference type="InterPro" id="IPR048382">
    <property type="entry name" value="BCAS3_WD40"/>
</dbReference>
<evidence type="ECO:0000256" key="2">
    <source>
        <dbReference type="ARBA" id="ARBA00004174"/>
    </source>
</evidence>